<dbReference type="EMBL" id="JACHXG010000003">
    <property type="protein sequence ID" value="MBB3088655.1"/>
    <property type="molecule type" value="Genomic_DNA"/>
</dbReference>
<dbReference type="InterPro" id="IPR029058">
    <property type="entry name" value="AB_hydrolase_fold"/>
</dbReference>
<dbReference type="PIRSF" id="PIRSF029171">
    <property type="entry name" value="Esterase_LipA"/>
    <property type="match status" value="1"/>
</dbReference>
<evidence type="ECO:0000313" key="3">
    <source>
        <dbReference type="Proteomes" id="UP000577707"/>
    </source>
</evidence>
<dbReference type="InterPro" id="IPR005152">
    <property type="entry name" value="Lipase_secreted"/>
</dbReference>
<dbReference type="PANTHER" id="PTHR34853:SF1">
    <property type="entry name" value="LIPASE 5"/>
    <property type="match status" value="1"/>
</dbReference>
<dbReference type="GO" id="GO:0016042">
    <property type="term" value="P:lipid catabolic process"/>
    <property type="evidence" value="ECO:0007669"/>
    <property type="project" value="InterPro"/>
</dbReference>
<dbReference type="Gene3D" id="3.40.50.1820">
    <property type="entry name" value="alpha/beta hydrolase"/>
    <property type="match status" value="2"/>
</dbReference>
<comment type="caution">
    <text evidence="2">The sequence shown here is derived from an EMBL/GenBank/DDBJ whole genome shotgun (WGS) entry which is preliminary data.</text>
</comment>
<keyword evidence="3" id="KW-1185">Reference proteome</keyword>
<feature type="chain" id="PRO_5038364391" evidence="1">
    <location>
        <begin position="27"/>
        <end position="407"/>
    </location>
</feature>
<gene>
    <name evidence="2" type="ORF">FHS12_001596</name>
</gene>
<keyword evidence="1" id="KW-0732">Signal</keyword>
<evidence type="ECO:0000256" key="1">
    <source>
        <dbReference type="SAM" id="SignalP"/>
    </source>
</evidence>
<proteinExistence type="predicted"/>
<accession>A0A7W5A3D8</accession>
<reference evidence="2 3" key="1">
    <citation type="submission" date="2020-08" db="EMBL/GenBank/DDBJ databases">
        <title>Genomic Encyclopedia of Type Strains, Phase III (KMG-III): the genomes of soil and plant-associated and newly described type strains.</title>
        <authorList>
            <person name="Whitman W."/>
        </authorList>
    </citation>
    <scope>NUCLEOTIDE SEQUENCE [LARGE SCALE GENOMIC DNA]</scope>
    <source>
        <strain evidence="2 3">CECT 3302</strain>
    </source>
</reference>
<protein>
    <submittedName>
        <fullName evidence="2">Alpha-beta hydrolase superfamily lysophospholipase</fullName>
    </submittedName>
</protein>
<dbReference type="GO" id="GO:0004806">
    <property type="term" value="F:triacylglycerol lipase activity"/>
    <property type="evidence" value="ECO:0007669"/>
    <property type="project" value="InterPro"/>
</dbReference>
<sequence length="407" mass="42453">MKRLLVGGAVLTAALTSVITTASAEARPDHAMASAPVGGAAAVGEAFYQAPEELVAGRHGSVIRHRPLHGDAAYDGARNWLVLYRSVTPQGEPVAVSGTVAVPRGRAPEGGWPVISWLHGTTGTADVCAPSRDAAGHPTHDYLQIVHETVQRWVDRGYAVVATDYQGLGTDGPHSYLVGEAEGRAAADMVRAAHQMPGARSKLSAEWIAAGHSQGGHAAVFAADVAPRWTPELPLTGVIALAPGSQLSGFVQQIRHVPLRGITGFLPLIIRGVETTGVSSDGLLTSEAAELMKHAEDRCVGQLNAPDSWGALSTDQVFQPGADFSAFDRAMADNEPGRLAPAVPVFLAQGDGDTTVLPAWTQALTSQLRANGVAVTSETYAGVDHRGVVNASYDDATAWLDGVRGQE</sequence>
<dbReference type="AlphaFoldDB" id="A0A7W5A3D8"/>
<feature type="signal peptide" evidence="1">
    <location>
        <begin position="1"/>
        <end position="26"/>
    </location>
</feature>
<name>A0A7W5A3D8_9ACTN</name>
<dbReference type="SUPFAM" id="SSF53474">
    <property type="entry name" value="alpha/beta-Hydrolases"/>
    <property type="match status" value="1"/>
</dbReference>
<keyword evidence="2" id="KW-0378">Hydrolase</keyword>
<dbReference type="RefSeq" id="WP_183543947.1">
    <property type="nucleotide sequence ID" value="NZ_BMQT01000003.1"/>
</dbReference>
<organism evidence="2 3">
    <name type="scientific">Nocardioides albus</name>
    <dbReference type="NCBI Taxonomy" id="1841"/>
    <lineage>
        <taxon>Bacteria</taxon>
        <taxon>Bacillati</taxon>
        <taxon>Actinomycetota</taxon>
        <taxon>Actinomycetes</taxon>
        <taxon>Propionibacteriales</taxon>
        <taxon>Nocardioidaceae</taxon>
        <taxon>Nocardioides</taxon>
    </lineage>
</organism>
<dbReference type="Pfam" id="PF03583">
    <property type="entry name" value="LIP"/>
    <property type="match status" value="1"/>
</dbReference>
<evidence type="ECO:0000313" key="2">
    <source>
        <dbReference type="EMBL" id="MBB3088655.1"/>
    </source>
</evidence>
<dbReference type="Proteomes" id="UP000577707">
    <property type="component" value="Unassembled WGS sequence"/>
</dbReference>
<dbReference type="PANTHER" id="PTHR34853">
    <property type="match status" value="1"/>
</dbReference>